<dbReference type="Pfam" id="PF05368">
    <property type="entry name" value="NmrA"/>
    <property type="match status" value="1"/>
</dbReference>
<evidence type="ECO:0000313" key="2">
    <source>
        <dbReference type="EMBL" id="KAF2838185.1"/>
    </source>
</evidence>
<dbReference type="EMBL" id="MU006097">
    <property type="protein sequence ID" value="KAF2838185.1"/>
    <property type="molecule type" value="Genomic_DNA"/>
</dbReference>
<dbReference type="Gene3D" id="3.90.25.10">
    <property type="entry name" value="UDP-galactose 4-epimerase, domain 1"/>
    <property type="match status" value="1"/>
</dbReference>
<dbReference type="PANTHER" id="PTHR47129:SF1">
    <property type="entry name" value="NMRA-LIKE DOMAIN-CONTAINING PROTEIN"/>
    <property type="match status" value="1"/>
</dbReference>
<evidence type="ECO:0000259" key="1">
    <source>
        <dbReference type="Pfam" id="PF05368"/>
    </source>
</evidence>
<dbReference type="AlphaFoldDB" id="A0A9P4VQC8"/>
<organism evidence="2 3">
    <name type="scientific">Patellaria atrata CBS 101060</name>
    <dbReference type="NCBI Taxonomy" id="1346257"/>
    <lineage>
        <taxon>Eukaryota</taxon>
        <taxon>Fungi</taxon>
        <taxon>Dikarya</taxon>
        <taxon>Ascomycota</taxon>
        <taxon>Pezizomycotina</taxon>
        <taxon>Dothideomycetes</taxon>
        <taxon>Dothideomycetes incertae sedis</taxon>
        <taxon>Patellariales</taxon>
        <taxon>Patellariaceae</taxon>
        <taxon>Patellaria</taxon>
    </lineage>
</organism>
<dbReference type="CDD" id="cd05269">
    <property type="entry name" value="TMR_SDR_a"/>
    <property type="match status" value="1"/>
</dbReference>
<name>A0A9P4VQC8_9PEZI</name>
<dbReference type="SUPFAM" id="SSF51735">
    <property type="entry name" value="NAD(P)-binding Rossmann-fold domains"/>
    <property type="match status" value="1"/>
</dbReference>
<sequence length="314" mass="34889">MAPTYLITGATGGLGHSILNTLIPLLPSGTLFAGSSNPAKRQKLEAQGVGFRHCNFSDKESLIKAFQGIDRLFVVSVDEFDNDTRVRLHRNAIEAAEAAGVGHVWYSSLAFGGYGDSDVFFQKAHLDTEKLLKESKLTWTSVREAIYADAFPVFMNWYPTDPNQVLYLPSDPAVALADREELGEATAKLMLKGGFENQIVLLSGPNAFRYSDVVKVINETTGRNVKLEIVPKKEYVRKCAENDEGGKNEAFFKAWAGMFDCMDKGDAATVSPTLSEVLERPAKDGLQVIKELLKKDRNFTWHQNYVNREKVRVC</sequence>
<dbReference type="InterPro" id="IPR052718">
    <property type="entry name" value="NmrA-type_oxidoreductase"/>
</dbReference>
<gene>
    <name evidence="2" type="ORF">M501DRAFT_862619</name>
</gene>
<dbReference type="Gene3D" id="3.40.50.720">
    <property type="entry name" value="NAD(P)-binding Rossmann-like Domain"/>
    <property type="match status" value="1"/>
</dbReference>
<comment type="caution">
    <text evidence="2">The sequence shown here is derived from an EMBL/GenBank/DDBJ whole genome shotgun (WGS) entry which is preliminary data.</text>
</comment>
<dbReference type="OrthoDB" id="419598at2759"/>
<dbReference type="InterPro" id="IPR008030">
    <property type="entry name" value="NmrA-like"/>
</dbReference>
<protein>
    <submittedName>
        <fullName evidence="2">NmrA-like family protein</fullName>
    </submittedName>
</protein>
<feature type="domain" description="NmrA-like" evidence="1">
    <location>
        <begin position="5"/>
        <end position="238"/>
    </location>
</feature>
<dbReference type="InterPro" id="IPR036291">
    <property type="entry name" value="NAD(P)-bd_dom_sf"/>
</dbReference>
<evidence type="ECO:0000313" key="3">
    <source>
        <dbReference type="Proteomes" id="UP000799429"/>
    </source>
</evidence>
<accession>A0A9P4VQC8</accession>
<keyword evidence="3" id="KW-1185">Reference proteome</keyword>
<proteinExistence type="predicted"/>
<dbReference type="Proteomes" id="UP000799429">
    <property type="component" value="Unassembled WGS sequence"/>
</dbReference>
<dbReference type="PANTHER" id="PTHR47129">
    <property type="entry name" value="QUINONE OXIDOREDUCTASE 2"/>
    <property type="match status" value="1"/>
</dbReference>
<reference evidence="2" key="1">
    <citation type="journal article" date="2020" name="Stud. Mycol.">
        <title>101 Dothideomycetes genomes: a test case for predicting lifestyles and emergence of pathogens.</title>
        <authorList>
            <person name="Haridas S."/>
            <person name="Albert R."/>
            <person name="Binder M."/>
            <person name="Bloem J."/>
            <person name="Labutti K."/>
            <person name="Salamov A."/>
            <person name="Andreopoulos B."/>
            <person name="Baker S."/>
            <person name="Barry K."/>
            <person name="Bills G."/>
            <person name="Bluhm B."/>
            <person name="Cannon C."/>
            <person name="Castanera R."/>
            <person name="Culley D."/>
            <person name="Daum C."/>
            <person name="Ezra D."/>
            <person name="Gonzalez J."/>
            <person name="Henrissat B."/>
            <person name="Kuo A."/>
            <person name="Liang C."/>
            <person name="Lipzen A."/>
            <person name="Lutzoni F."/>
            <person name="Magnuson J."/>
            <person name="Mondo S."/>
            <person name="Nolan M."/>
            <person name="Ohm R."/>
            <person name="Pangilinan J."/>
            <person name="Park H.-J."/>
            <person name="Ramirez L."/>
            <person name="Alfaro M."/>
            <person name="Sun H."/>
            <person name="Tritt A."/>
            <person name="Yoshinaga Y."/>
            <person name="Zwiers L.-H."/>
            <person name="Turgeon B."/>
            <person name="Goodwin S."/>
            <person name="Spatafora J."/>
            <person name="Crous P."/>
            <person name="Grigoriev I."/>
        </authorList>
    </citation>
    <scope>NUCLEOTIDE SEQUENCE</scope>
    <source>
        <strain evidence="2">CBS 101060</strain>
    </source>
</reference>